<dbReference type="STRING" id="1385369.N825_20040"/>
<evidence type="ECO:0000313" key="2">
    <source>
        <dbReference type="EMBL" id="EWY42193.1"/>
    </source>
</evidence>
<evidence type="ECO:0000313" key="3">
    <source>
        <dbReference type="Proteomes" id="UP000019486"/>
    </source>
</evidence>
<dbReference type="Pfam" id="PF13480">
    <property type="entry name" value="Acetyltransf_6"/>
    <property type="match status" value="1"/>
</dbReference>
<dbReference type="EMBL" id="AVFL01000002">
    <property type="protein sequence ID" value="EWY42193.1"/>
    <property type="molecule type" value="Genomic_DNA"/>
</dbReference>
<feature type="domain" description="BioF2-like acetyltransferase" evidence="1">
    <location>
        <begin position="167"/>
        <end position="315"/>
    </location>
</feature>
<reference evidence="2 3" key="1">
    <citation type="submission" date="2013-08" db="EMBL/GenBank/DDBJ databases">
        <title>The genome sequence of Skermanella stibiiresistens.</title>
        <authorList>
            <person name="Zhu W."/>
            <person name="Wang G."/>
        </authorList>
    </citation>
    <scope>NUCLEOTIDE SEQUENCE [LARGE SCALE GENOMIC DNA]</scope>
    <source>
        <strain evidence="2 3">SB22</strain>
    </source>
</reference>
<dbReference type="Gene3D" id="3.40.630.30">
    <property type="match status" value="1"/>
</dbReference>
<name>W9HE92_9PROT</name>
<sequence>MWRDLEGRAAGSFFLSWLWIGCWLDNLPATTRPHLLIARRRGHVVGLAILCRRVVWRRRVIRTPTWLLHETGDAAIDNLTIEYNGILADRTDADGVAVACLTWLARNPTALGDLAFGGLAPRDETLVRAVAADLGFRCRVVRSDTAHHVDLDKLRGQGGDYRAGLGRSTRAGVNRALRLYQERGGIDFQVAGNVDQALRFFDGLEILHRRTWAARGQSGAFACPVFGSFHRTLIRQGMASGAVRLCRVSAGGEPFGYLYNFVWRGAVLNYQSGFAYEDDNRMKPGLVSHVLAIEDSLARGEAVYDFMAGAAGHKEHLSNASAPMSWLVISPRSLRASALEWLGSFY</sequence>
<protein>
    <recommendedName>
        <fullName evidence="1">BioF2-like acetyltransferase domain-containing protein</fullName>
    </recommendedName>
</protein>
<dbReference type="AlphaFoldDB" id="W9HE92"/>
<gene>
    <name evidence="2" type="ORF">N825_20040</name>
</gene>
<dbReference type="SUPFAM" id="SSF55729">
    <property type="entry name" value="Acyl-CoA N-acyltransferases (Nat)"/>
    <property type="match status" value="1"/>
</dbReference>
<evidence type="ECO:0000259" key="1">
    <source>
        <dbReference type="Pfam" id="PF13480"/>
    </source>
</evidence>
<dbReference type="Proteomes" id="UP000019486">
    <property type="component" value="Unassembled WGS sequence"/>
</dbReference>
<proteinExistence type="predicted"/>
<accession>W9HE92</accession>
<dbReference type="PATRIC" id="fig|1385369.3.peg.930"/>
<keyword evidence="3" id="KW-1185">Reference proteome</keyword>
<dbReference type="InterPro" id="IPR016181">
    <property type="entry name" value="Acyl_CoA_acyltransferase"/>
</dbReference>
<comment type="caution">
    <text evidence="2">The sequence shown here is derived from an EMBL/GenBank/DDBJ whole genome shotgun (WGS) entry which is preliminary data.</text>
</comment>
<organism evidence="2 3">
    <name type="scientific">Skermanella stibiiresistens SB22</name>
    <dbReference type="NCBI Taxonomy" id="1385369"/>
    <lineage>
        <taxon>Bacteria</taxon>
        <taxon>Pseudomonadati</taxon>
        <taxon>Pseudomonadota</taxon>
        <taxon>Alphaproteobacteria</taxon>
        <taxon>Rhodospirillales</taxon>
        <taxon>Azospirillaceae</taxon>
        <taxon>Skermanella</taxon>
    </lineage>
</organism>
<dbReference type="InterPro" id="IPR038740">
    <property type="entry name" value="BioF2-like_GNAT_dom"/>
</dbReference>
<dbReference type="PROSITE" id="PS51257">
    <property type="entry name" value="PROKAR_LIPOPROTEIN"/>
    <property type="match status" value="1"/>
</dbReference>